<sequence>MSKKTEQGKTCTDLNFHRREMEKKMSDSVCTALNKFHLDGKLCDVVLVVDNVMFDAHKIILSSCSSYFCTLFTGAWATPEKRMYTIPGVSSEMMAVIINYAYTKSVPLTEDNVVPILAAADQFLVPGIIQACCFFLEEQLSPENCIGIWKLVNFYYCPELREKAFFYILHHFEEIIGTTEELLDFSEQQLAAVLESDHLNVKCENRAFEVILLWIDHMPDQRQGSISVLLPKVRLTLMTSEYFQNSVMNNAMIKNNAKCMSIINEVVEVFQARGLNRRPQFIYSSLLSRPRLPSSILLVTGGKNRSTARCSYEAYDYRTNSWATVACDIHRAHHGAVTLDGFVYLIGGCNSETNLKTVQRLDLSSSTWQLVTPMYNARCYVSVVVLNGCIYAMGGFNGQISLSSVECYKPETDQWTFVARMNAKRAAASAAVLHGKVYICGGFYQTYSLPTAECYNPDTNVWTTIAPMMCSRRGLGVIAYKNQIYAVGGTINGYTPLRIVEAYNTITNRWRVLPFMHHPRSHFGIEVVNDQLFVVGGYNGYHPTCSVERYDGEAGWWYRTSDIAESGSGLSCCVLHGFYSLAENLFPLKLDESKYLGSTVHSTETAHKR</sequence>
<dbReference type="Pfam" id="PF01344">
    <property type="entry name" value="Kelch_1"/>
    <property type="match status" value="1"/>
</dbReference>
<dbReference type="PANTHER" id="PTHR45632">
    <property type="entry name" value="LD33804P"/>
    <property type="match status" value="1"/>
</dbReference>
<dbReference type="SUPFAM" id="SSF117281">
    <property type="entry name" value="Kelch motif"/>
    <property type="match status" value="1"/>
</dbReference>
<dbReference type="PROSITE" id="PS50097">
    <property type="entry name" value="BTB"/>
    <property type="match status" value="1"/>
</dbReference>
<evidence type="ECO:0000256" key="2">
    <source>
        <dbReference type="ARBA" id="ARBA00022737"/>
    </source>
</evidence>
<accession>A0A3B4G150</accession>
<dbReference type="Pfam" id="PF24681">
    <property type="entry name" value="Kelch_KLHDC2_KLHL20_DRC7"/>
    <property type="match status" value="1"/>
</dbReference>
<evidence type="ECO:0000313" key="4">
    <source>
        <dbReference type="Ensembl" id="ENSPNYP00000016610.1"/>
    </source>
</evidence>
<dbReference type="SUPFAM" id="SSF54695">
    <property type="entry name" value="POZ domain"/>
    <property type="match status" value="1"/>
</dbReference>
<dbReference type="Pfam" id="PF00651">
    <property type="entry name" value="BTB"/>
    <property type="match status" value="1"/>
</dbReference>
<dbReference type="InterPro" id="IPR000210">
    <property type="entry name" value="BTB/POZ_dom"/>
</dbReference>
<dbReference type="Pfam" id="PF07707">
    <property type="entry name" value="BACK"/>
    <property type="match status" value="1"/>
</dbReference>
<reference evidence="4" key="1">
    <citation type="submission" date="2023-09" db="UniProtKB">
        <authorList>
            <consortium name="Ensembl"/>
        </authorList>
    </citation>
    <scope>IDENTIFICATION</scope>
</reference>
<proteinExistence type="predicted"/>
<organism evidence="4">
    <name type="scientific">Pundamilia nyererei</name>
    <dbReference type="NCBI Taxonomy" id="303518"/>
    <lineage>
        <taxon>Eukaryota</taxon>
        <taxon>Metazoa</taxon>
        <taxon>Chordata</taxon>
        <taxon>Craniata</taxon>
        <taxon>Vertebrata</taxon>
        <taxon>Euteleostomi</taxon>
        <taxon>Actinopterygii</taxon>
        <taxon>Neopterygii</taxon>
        <taxon>Teleostei</taxon>
        <taxon>Neoteleostei</taxon>
        <taxon>Acanthomorphata</taxon>
        <taxon>Ovalentaria</taxon>
        <taxon>Cichlomorphae</taxon>
        <taxon>Cichliformes</taxon>
        <taxon>Cichlidae</taxon>
        <taxon>African cichlids</taxon>
        <taxon>Pseudocrenilabrinae</taxon>
        <taxon>Haplochromini</taxon>
        <taxon>Pundamilia</taxon>
    </lineage>
</organism>
<evidence type="ECO:0000259" key="3">
    <source>
        <dbReference type="PROSITE" id="PS50097"/>
    </source>
</evidence>
<dbReference type="Gene3D" id="2.120.10.80">
    <property type="entry name" value="Kelch-type beta propeller"/>
    <property type="match status" value="2"/>
</dbReference>
<keyword evidence="2" id="KW-0677">Repeat</keyword>
<protein>
    <submittedName>
        <fullName evidence="4">Kelch-like protein 10</fullName>
    </submittedName>
</protein>
<dbReference type="Gene3D" id="3.30.710.10">
    <property type="entry name" value="Potassium Channel Kv1.1, Chain A"/>
    <property type="match status" value="1"/>
</dbReference>
<dbReference type="InterPro" id="IPR015915">
    <property type="entry name" value="Kelch-typ_b-propeller"/>
</dbReference>
<dbReference type="Ensembl" id="ENSPNYT00000017023.1">
    <property type="protein sequence ID" value="ENSPNYP00000016610.1"/>
    <property type="gene ID" value="ENSPNYG00000012575.1"/>
</dbReference>
<dbReference type="InterPro" id="IPR017096">
    <property type="entry name" value="BTB-kelch_protein"/>
</dbReference>
<dbReference type="PANTHER" id="PTHR45632:SF3">
    <property type="entry name" value="KELCH-LIKE PROTEIN 32"/>
    <property type="match status" value="1"/>
</dbReference>
<gene>
    <name evidence="4" type="primary">KLHL10</name>
</gene>
<dbReference type="FunFam" id="1.25.40.420:FF:000001">
    <property type="entry name" value="Kelch-like family member 12"/>
    <property type="match status" value="1"/>
</dbReference>
<dbReference type="SMART" id="SM00875">
    <property type="entry name" value="BACK"/>
    <property type="match status" value="1"/>
</dbReference>
<dbReference type="GeneTree" id="ENSGT00940000154664"/>
<dbReference type="InterPro" id="IPR011333">
    <property type="entry name" value="SKP1/BTB/POZ_sf"/>
</dbReference>
<dbReference type="InterPro" id="IPR011705">
    <property type="entry name" value="BACK"/>
</dbReference>
<dbReference type="STRING" id="303518.ENSPNYP00000016610"/>
<feature type="domain" description="BTB" evidence="3">
    <location>
        <begin position="43"/>
        <end position="110"/>
    </location>
</feature>
<dbReference type="PIRSF" id="PIRSF037037">
    <property type="entry name" value="Kelch-like_protein_gigaxonin"/>
    <property type="match status" value="1"/>
</dbReference>
<name>A0A3B4G150_9CICH</name>
<dbReference type="SMART" id="SM00612">
    <property type="entry name" value="Kelch"/>
    <property type="match status" value="6"/>
</dbReference>
<dbReference type="SMART" id="SM00225">
    <property type="entry name" value="BTB"/>
    <property type="match status" value="1"/>
</dbReference>
<keyword evidence="1" id="KW-0880">Kelch repeat</keyword>
<dbReference type="AlphaFoldDB" id="A0A3B4G150"/>
<evidence type="ECO:0000256" key="1">
    <source>
        <dbReference type="ARBA" id="ARBA00022441"/>
    </source>
</evidence>
<dbReference type="InterPro" id="IPR006652">
    <property type="entry name" value="Kelch_1"/>
</dbReference>
<dbReference type="Gene3D" id="1.25.40.420">
    <property type="match status" value="1"/>
</dbReference>